<dbReference type="PROSITE" id="PS50195">
    <property type="entry name" value="PX"/>
    <property type="match status" value="1"/>
</dbReference>
<dbReference type="PANTHER" id="PTHR10555:SF170">
    <property type="entry name" value="FI18122P1"/>
    <property type="match status" value="1"/>
</dbReference>
<evidence type="ECO:0000313" key="12">
    <source>
        <dbReference type="EMBL" id="WOO80973.1"/>
    </source>
</evidence>
<organism evidence="12 13">
    <name type="scientific">Vanrija pseudolonga</name>
    <dbReference type="NCBI Taxonomy" id="143232"/>
    <lineage>
        <taxon>Eukaryota</taxon>
        <taxon>Fungi</taxon>
        <taxon>Dikarya</taxon>
        <taxon>Basidiomycota</taxon>
        <taxon>Agaricomycotina</taxon>
        <taxon>Tremellomycetes</taxon>
        <taxon>Trichosporonales</taxon>
        <taxon>Trichosporonaceae</taxon>
        <taxon>Vanrija</taxon>
    </lineage>
</organism>
<dbReference type="CDD" id="cd07280">
    <property type="entry name" value="PX_YPT35"/>
    <property type="match status" value="1"/>
</dbReference>
<evidence type="ECO:0000313" key="13">
    <source>
        <dbReference type="Proteomes" id="UP000827549"/>
    </source>
</evidence>
<gene>
    <name evidence="12" type="primary">YPT35</name>
    <name evidence="12" type="ORF">LOC62_03G004501</name>
</gene>
<protein>
    <recommendedName>
        <fullName evidence="8">Endosomal/vacuolar adapter protein YPT35</fullName>
    </recommendedName>
    <alternativeName>
        <fullName evidence="9">PX domain-containing protein YPT35</fullName>
    </alternativeName>
</protein>
<dbReference type="Gene3D" id="3.30.1520.10">
    <property type="entry name" value="Phox-like domain"/>
    <property type="match status" value="1"/>
</dbReference>
<keyword evidence="4" id="KW-0926">Vacuole</keyword>
<dbReference type="InterPro" id="IPR001683">
    <property type="entry name" value="PX_dom"/>
</dbReference>
<comment type="function">
    <text evidence="7">Recruits the lipid transfer protein VPS13 to endosomal and vacuolar membranes.</text>
</comment>
<dbReference type="SUPFAM" id="SSF64268">
    <property type="entry name" value="PX domain"/>
    <property type="match status" value="1"/>
</dbReference>
<reference evidence="12" key="1">
    <citation type="submission" date="2023-10" db="EMBL/GenBank/DDBJ databases">
        <authorList>
            <person name="Noh H."/>
        </authorList>
    </citation>
    <scope>NUCLEOTIDE SEQUENCE</scope>
    <source>
        <strain evidence="12">DUCC4014</strain>
    </source>
</reference>
<dbReference type="GO" id="GO:0032266">
    <property type="term" value="F:phosphatidylinositol-3-phosphate binding"/>
    <property type="evidence" value="ECO:0007669"/>
    <property type="project" value="InterPro"/>
</dbReference>
<evidence type="ECO:0000256" key="4">
    <source>
        <dbReference type="ARBA" id="ARBA00022554"/>
    </source>
</evidence>
<evidence type="ECO:0000256" key="7">
    <source>
        <dbReference type="ARBA" id="ARBA00033728"/>
    </source>
</evidence>
<evidence type="ECO:0000256" key="3">
    <source>
        <dbReference type="ARBA" id="ARBA00007426"/>
    </source>
</evidence>
<dbReference type="InterPro" id="IPR036871">
    <property type="entry name" value="PX_dom_sf"/>
</dbReference>
<evidence type="ECO:0000256" key="8">
    <source>
        <dbReference type="ARBA" id="ARBA00033774"/>
    </source>
</evidence>
<dbReference type="Pfam" id="PF00787">
    <property type="entry name" value="PX"/>
    <property type="match status" value="1"/>
</dbReference>
<name>A0AAF0Y651_9TREE</name>
<comment type="similarity">
    <text evidence="3">Belongs to the YPT35 family.</text>
</comment>
<comment type="subcellular location">
    <subcellularLocation>
        <location evidence="2">Endosome</location>
    </subcellularLocation>
    <subcellularLocation>
        <location evidence="1">Vacuole membrane</location>
        <topology evidence="1">Peripheral membrane protein</topology>
    </subcellularLocation>
</comment>
<evidence type="ECO:0000256" key="2">
    <source>
        <dbReference type="ARBA" id="ARBA00004177"/>
    </source>
</evidence>
<dbReference type="EMBL" id="CP086716">
    <property type="protein sequence ID" value="WOO80973.1"/>
    <property type="molecule type" value="Genomic_DNA"/>
</dbReference>
<sequence>MEWHCMPPPPPQDKMSEPTQGLQRPTPPTRSSSTLEMLPPSPSPELADLPSDEEEDVQPSAPSTSTGLRRLVEICAPARPHSPGPKSKISLAESVASSIGLPGPKPAVWNPQAQARQQRPLWRWAMKRPPPEEGITISVNGSGSSAEPFAREVAIAGWQVVGGKDFVATARVGAYVVYEIEIDLRNGSKVTILRRYTEFVRLHKALCRAFPHLKQTIPPLPGKNHMSKFQPEFLEERRPRLQRFIRTVMLHPEMGVGGNDSVVGQWVLGTESQ</sequence>
<dbReference type="SMART" id="SM00312">
    <property type="entry name" value="PX"/>
    <property type="match status" value="1"/>
</dbReference>
<keyword evidence="6" id="KW-0472">Membrane</keyword>
<proteinExistence type="inferred from homology"/>
<dbReference type="RefSeq" id="XP_062627005.1">
    <property type="nucleotide sequence ID" value="XM_062771020.1"/>
</dbReference>
<feature type="region of interest" description="Disordered" evidence="10">
    <location>
        <begin position="1"/>
        <end position="67"/>
    </location>
</feature>
<feature type="domain" description="PX" evidence="11">
    <location>
        <begin position="156"/>
        <end position="273"/>
    </location>
</feature>
<dbReference type="Proteomes" id="UP000827549">
    <property type="component" value="Chromosome 3"/>
</dbReference>
<evidence type="ECO:0000256" key="5">
    <source>
        <dbReference type="ARBA" id="ARBA00022753"/>
    </source>
</evidence>
<dbReference type="AlphaFoldDB" id="A0AAF0Y651"/>
<dbReference type="GeneID" id="87807739"/>
<accession>A0AAF0Y651</accession>
<keyword evidence="13" id="KW-1185">Reference proteome</keyword>
<keyword evidence="5" id="KW-0967">Endosome</keyword>
<dbReference type="GO" id="GO:0005774">
    <property type="term" value="C:vacuolar membrane"/>
    <property type="evidence" value="ECO:0007669"/>
    <property type="project" value="UniProtKB-SubCell"/>
</dbReference>
<evidence type="ECO:0000256" key="9">
    <source>
        <dbReference type="ARBA" id="ARBA00033785"/>
    </source>
</evidence>
<evidence type="ECO:0000259" key="11">
    <source>
        <dbReference type="PROSITE" id="PS50195"/>
    </source>
</evidence>
<evidence type="ECO:0000256" key="10">
    <source>
        <dbReference type="SAM" id="MobiDB-lite"/>
    </source>
</evidence>
<dbReference type="InterPro" id="IPR037917">
    <property type="entry name" value="Ypt35_PX"/>
</dbReference>
<dbReference type="GO" id="GO:0010008">
    <property type="term" value="C:endosome membrane"/>
    <property type="evidence" value="ECO:0007669"/>
    <property type="project" value="UniProtKB-SubCell"/>
</dbReference>
<evidence type="ECO:0000256" key="1">
    <source>
        <dbReference type="ARBA" id="ARBA00004148"/>
    </source>
</evidence>
<dbReference type="PANTHER" id="PTHR10555">
    <property type="entry name" value="SORTING NEXIN"/>
    <property type="match status" value="1"/>
</dbReference>
<evidence type="ECO:0000256" key="6">
    <source>
        <dbReference type="ARBA" id="ARBA00023136"/>
    </source>
</evidence>
<feature type="compositionally biased region" description="Pro residues" evidence="10">
    <location>
        <begin position="1"/>
        <end position="12"/>
    </location>
</feature>